<accession>W8S5S2</accession>
<proteinExistence type="predicted"/>
<evidence type="ECO:0000256" key="1">
    <source>
        <dbReference type="SAM" id="MobiDB-lite"/>
    </source>
</evidence>
<keyword evidence="3" id="KW-1185">Reference proteome</keyword>
<dbReference type="AlphaFoldDB" id="W8S5S2"/>
<dbReference type="PATRIC" id="fig|1294273.3.peg.3272"/>
<organism evidence="2 3">
    <name type="scientific">Roseicyclus elongatus DSM 19469</name>
    <dbReference type="NCBI Taxonomy" id="1294273"/>
    <lineage>
        <taxon>Bacteria</taxon>
        <taxon>Pseudomonadati</taxon>
        <taxon>Pseudomonadota</taxon>
        <taxon>Alphaproteobacteria</taxon>
        <taxon>Rhodobacterales</taxon>
        <taxon>Roseobacteraceae</taxon>
        <taxon>Roseicyclus</taxon>
    </lineage>
</organism>
<dbReference type="EMBL" id="CP004372">
    <property type="protein sequence ID" value="AHM05572.1"/>
    <property type="molecule type" value="Genomic_DNA"/>
</dbReference>
<dbReference type="Proteomes" id="UP000019593">
    <property type="component" value="Chromosome"/>
</dbReference>
<dbReference type="RefSeq" id="WP_245605364.1">
    <property type="nucleotide sequence ID" value="NZ_CP004372.1"/>
</dbReference>
<gene>
    <name evidence="2" type="ORF">roselon_03314</name>
</gene>
<dbReference type="KEGG" id="red:roselon_03314"/>
<evidence type="ECO:0000313" key="2">
    <source>
        <dbReference type="EMBL" id="AHM05572.1"/>
    </source>
</evidence>
<name>W8S5S2_9RHOB</name>
<dbReference type="STRING" id="1294273.roselon_03314"/>
<protein>
    <submittedName>
        <fullName evidence="2">Uncharacterized protein</fullName>
    </submittedName>
</protein>
<feature type="region of interest" description="Disordered" evidence="1">
    <location>
        <begin position="120"/>
        <end position="139"/>
    </location>
</feature>
<dbReference type="HOGENOM" id="CLU_1694166_0_0_5"/>
<evidence type="ECO:0000313" key="3">
    <source>
        <dbReference type="Proteomes" id="UP000019593"/>
    </source>
</evidence>
<sequence length="155" mass="16491">MRQRRVSLGPVRHCGPVTVAAVEEVVLEVMPGAPPSGRVVGLAAKRPLAIVIRTPGGLVATEPDGRPMTLATLDALCPGARDRLTPDLINQGGPHMQTKDIIQYAHALYDAHGDKAEAEAAQKAAAARDEGNAEDAEKWDKIRAHIKELRGPKST</sequence>
<reference evidence="2 3" key="1">
    <citation type="submission" date="2013-03" db="EMBL/GenBank/DDBJ databases">
        <authorList>
            <person name="Fiebig A."/>
            <person name="Goeker M."/>
            <person name="Klenk H.-P.P."/>
        </authorList>
    </citation>
    <scope>NUCLEOTIDE SEQUENCE [LARGE SCALE GENOMIC DNA]</scope>
    <source>
        <strain evidence="3">DSM 19469</strain>
    </source>
</reference>